<dbReference type="EMBL" id="CAJNOM010000037">
    <property type="protein sequence ID" value="CAF0879928.1"/>
    <property type="molecule type" value="Genomic_DNA"/>
</dbReference>
<feature type="transmembrane region" description="Helical" evidence="7">
    <location>
        <begin position="558"/>
        <end position="578"/>
    </location>
</feature>
<name>A0A813Y1V4_9BILA</name>
<evidence type="ECO:0000256" key="7">
    <source>
        <dbReference type="SAM" id="Phobius"/>
    </source>
</evidence>
<sequence>MPVSTRDLQRERRASRIAIETLTAINENLDFFSTNNTNLNNVPFHEKLSFCYPTISTVTTPNVIHKIDSQAMHNNISKSKKSLFGKYRWKMSHYFYIHLMAFIFNGLFGGLIIFLIENYSSSRNTYMVVTYLDAWFTAVSTICSCGLTTIDFAQLSRASQLVMMGFAFISGFAISTLPALVIKAKTYKSACSTDSDNEKCDVEYDQNLPLYIRTELARLPTPEKLRYQAYIMCIILILTLYFIIYTTGFLAIGIWLHTHRSPEYLLQNNITLSPWYVSGMLTLFSFNQNGLTPFSTSLARYVDDIFLNIVIILLVISGSSFFPIILRNFVFLLRRVTSWHHKVIFEYILLNNHHLSTLLYPTLQTRIYFFVTIILYSMSISISLILDVTSNSLQQYSFGIRSMIFLFQTINLRFCGFQTFDISLFTTATLLVYLLLMATKPQMLCALDESPFEIYWLTLEAQAEVDSETNVSMSMPWTLQRAMSTVSGANTDISPFNQMQQFLRRQSVATKNLARKEFSRSLNDKRRKSTYSKRIKALRLRLFLNHFIQALFKHTFNFFLLTRTWLFVFIFLICVIEYRRMAPIDPEITLLKIIFEIISAFGGVGMSLGYTNTTTSFASVLSFGSKILLIITMLMGRHRGLLASMKDQEVIEYSAIKILTRQRQEYILRYQKSKVHENNDVKENDNDSTIVYF</sequence>
<dbReference type="InterPro" id="IPR051143">
    <property type="entry name" value="TrkH_K-transport"/>
</dbReference>
<protein>
    <submittedName>
        <fullName evidence="8">Uncharacterized protein</fullName>
    </submittedName>
</protein>
<proteinExistence type="predicted"/>
<keyword evidence="3 7" id="KW-0812">Transmembrane</keyword>
<feature type="transmembrane region" description="Helical" evidence="7">
    <location>
        <begin position="306"/>
        <end position="331"/>
    </location>
</feature>
<feature type="transmembrane region" description="Helical" evidence="7">
    <location>
        <begin position="616"/>
        <end position="636"/>
    </location>
</feature>
<dbReference type="GO" id="GO:0008324">
    <property type="term" value="F:monoatomic cation transmembrane transporter activity"/>
    <property type="evidence" value="ECO:0007669"/>
    <property type="project" value="InterPro"/>
</dbReference>
<dbReference type="GO" id="GO:0030001">
    <property type="term" value="P:metal ion transport"/>
    <property type="evidence" value="ECO:0007669"/>
    <property type="project" value="UniProtKB-ARBA"/>
</dbReference>
<keyword evidence="6 7" id="KW-0472">Membrane</keyword>
<gene>
    <name evidence="8" type="ORF">QVE165_LOCUS8357</name>
</gene>
<keyword evidence="4 7" id="KW-1133">Transmembrane helix</keyword>
<evidence type="ECO:0000313" key="8">
    <source>
        <dbReference type="EMBL" id="CAF0879928.1"/>
    </source>
</evidence>
<feature type="transmembrane region" description="Helical" evidence="7">
    <location>
        <begin position="128"/>
        <end position="149"/>
    </location>
</feature>
<feature type="transmembrane region" description="Helical" evidence="7">
    <location>
        <begin position="367"/>
        <end position="386"/>
    </location>
</feature>
<evidence type="ECO:0000256" key="6">
    <source>
        <dbReference type="ARBA" id="ARBA00023136"/>
    </source>
</evidence>
<feature type="transmembrane region" description="Helical" evidence="7">
    <location>
        <begin position="229"/>
        <end position="256"/>
    </location>
</feature>
<evidence type="ECO:0000256" key="1">
    <source>
        <dbReference type="ARBA" id="ARBA00004141"/>
    </source>
</evidence>
<evidence type="ECO:0000313" key="9">
    <source>
        <dbReference type="Proteomes" id="UP000663832"/>
    </source>
</evidence>
<organism evidence="8 9">
    <name type="scientific">Adineta steineri</name>
    <dbReference type="NCBI Taxonomy" id="433720"/>
    <lineage>
        <taxon>Eukaryota</taxon>
        <taxon>Metazoa</taxon>
        <taxon>Spiralia</taxon>
        <taxon>Gnathifera</taxon>
        <taxon>Rotifera</taxon>
        <taxon>Eurotatoria</taxon>
        <taxon>Bdelloidea</taxon>
        <taxon>Adinetida</taxon>
        <taxon>Adinetidae</taxon>
        <taxon>Adineta</taxon>
    </lineage>
</organism>
<evidence type="ECO:0000256" key="2">
    <source>
        <dbReference type="ARBA" id="ARBA00022448"/>
    </source>
</evidence>
<accession>A0A813Y1V4</accession>
<dbReference type="AlphaFoldDB" id="A0A813Y1V4"/>
<evidence type="ECO:0000256" key="5">
    <source>
        <dbReference type="ARBA" id="ARBA00023065"/>
    </source>
</evidence>
<dbReference type="GO" id="GO:0005886">
    <property type="term" value="C:plasma membrane"/>
    <property type="evidence" value="ECO:0007669"/>
    <property type="project" value="TreeGrafter"/>
</dbReference>
<feature type="transmembrane region" description="Helical" evidence="7">
    <location>
        <begin position="420"/>
        <end position="438"/>
    </location>
</feature>
<dbReference type="Proteomes" id="UP000663832">
    <property type="component" value="Unassembled WGS sequence"/>
</dbReference>
<dbReference type="InterPro" id="IPR003445">
    <property type="entry name" value="Cat_transpt"/>
</dbReference>
<keyword evidence="5" id="KW-0406">Ion transport</keyword>
<feature type="transmembrane region" description="Helical" evidence="7">
    <location>
        <begin position="590"/>
        <end position="610"/>
    </location>
</feature>
<reference evidence="8" key="1">
    <citation type="submission" date="2021-02" db="EMBL/GenBank/DDBJ databases">
        <authorList>
            <person name="Nowell W R."/>
        </authorList>
    </citation>
    <scope>NUCLEOTIDE SEQUENCE</scope>
</reference>
<evidence type="ECO:0000256" key="4">
    <source>
        <dbReference type="ARBA" id="ARBA00022989"/>
    </source>
</evidence>
<feature type="transmembrane region" description="Helical" evidence="7">
    <location>
        <begin position="161"/>
        <end position="182"/>
    </location>
</feature>
<comment type="caution">
    <text evidence="8">The sequence shown here is derived from an EMBL/GenBank/DDBJ whole genome shotgun (WGS) entry which is preliminary data.</text>
</comment>
<comment type="subcellular location">
    <subcellularLocation>
        <location evidence="1">Membrane</location>
        <topology evidence="1">Multi-pass membrane protein</topology>
    </subcellularLocation>
</comment>
<keyword evidence="9" id="KW-1185">Reference proteome</keyword>
<feature type="transmembrane region" description="Helical" evidence="7">
    <location>
        <begin position="94"/>
        <end position="116"/>
    </location>
</feature>
<dbReference type="Pfam" id="PF02386">
    <property type="entry name" value="TrkH"/>
    <property type="match status" value="1"/>
</dbReference>
<evidence type="ECO:0000256" key="3">
    <source>
        <dbReference type="ARBA" id="ARBA00022692"/>
    </source>
</evidence>
<dbReference type="PANTHER" id="PTHR31064">
    <property type="entry name" value="POTASSIUM TRANSPORT PROTEIN DDB_G0292412-RELATED"/>
    <property type="match status" value="1"/>
</dbReference>
<dbReference type="PANTHER" id="PTHR31064:SF30">
    <property type="entry name" value="HIGH-AFFINITY POTASSIUM TRANSPORT PROTEIN-RELATED"/>
    <property type="match status" value="1"/>
</dbReference>
<dbReference type="OrthoDB" id="9999863at2759"/>
<keyword evidence="2" id="KW-0813">Transport</keyword>